<evidence type="ECO:0000256" key="1">
    <source>
        <dbReference type="SAM" id="MobiDB-lite"/>
    </source>
</evidence>
<organism evidence="2 3">
    <name type="scientific">Rangifer tarandus platyrhynchus</name>
    <name type="common">Svalbard reindeer</name>
    <dbReference type="NCBI Taxonomy" id="3082113"/>
    <lineage>
        <taxon>Eukaryota</taxon>
        <taxon>Metazoa</taxon>
        <taxon>Chordata</taxon>
        <taxon>Craniata</taxon>
        <taxon>Vertebrata</taxon>
        <taxon>Euteleostomi</taxon>
        <taxon>Mammalia</taxon>
        <taxon>Eutheria</taxon>
        <taxon>Laurasiatheria</taxon>
        <taxon>Artiodactyla</taxon>
        <taxon>Ruminantia</taxon>
        <taxon>Pecora</taxon>
        <taxon>Cervidae</taxon>
        <taxon>Odocoileinae</taxon>
        <taxon>Rangifer</taxon>
    </lineage>
</organism>
<evidence type="ECO:0000313" key="3">
    <source>
        <dbReference type="Proteomes" id="UP001176941"/>
    </source>
</evidence>
<reference evidence="2" key="1">
    <citation type="submission" date="2023-04" db="EMBL/GenBank/DDBJ databases">
        <authorList>
            <consortium name="ELIXIR-Norway"/>
        </authorList>
    </citation>
    <scope>NUCLEOTIDE SEQUENCE [LARGE SCALE GENOMIC DNA]</scope>
</reference>
<protein>
    <submittedName>
        <fullName evidence="2">Uncharacterized protein</fullName>
    </submittedName>
</protein>
<dbReference type="Proteomes" id="UP001176941">
    <property type="component" value="Chromosome 12"/>
</dbReference>
<keyword evidence="3" id="KW-1185">Reference proteome</keyword>
<feature type="compositionally biased region" description="Basic and acidic residues" evidence="1">
    <location>
        <begin position="48"/>
        <end position="77"/>
    </location>
</feature>
<accession>A0ABN8Y1K5</accession>
<proteinExistence type="predicted"/>
<feature type="region of interest" description="Disordered" evidence="1">
    <location>
        <begin position="35"/>
        <end position="104"/>
    </location>
</feature>
<evidence type="ECO:0000313" key="2">
    <source>
        <dbReference type="EMBL" id="CAI9155490.1"/>
    </source>
</evidence>
<dbReference type="EMBL" id="OX459948">
    <property type="protein sequence ID" value="CAI9155490.1"/>
    <property type="molecule type" value="Genomic_DNA"/>
</dbReference>
<gene>
    <name evidence="2" type="ORF">MRATA1EN1_LOCUS4452</name>
</gene>
<name>A0ABN8Y1K5_RANTA</name>
<sequence>MDRGAWWAAVPGVIPFTHNLVTKPTPSRDRLQVCGAHPVGDDGGGIGDESRASRVPQKADIEYQKSDEHKDDRDSKRNNPSHTCTKIKNNNKIKCRREGRNTSG</sequence>